<evidence type="ECO:0000313" key="2">
    <source>
        <dbReference type="EMBL" id="GAA2715323.1"/>
    </source>
</evidence>
<feature type="chain" id="PRO_5047081252" description="Secreted protein" evidence="1">
    <location>
        <begin position="33"/>
        <end position="431"/>
    </location>
</feature>
<proteinExistence type="predicted"/>
<gene>
    <name evidence="2" type="ORF">GCM10010315_24210</name>
</gene>
<keyword evidence="1" id="KW-0732">Signal</keyword>
<comment type="caution">
    <text evidence="2">The sequence shown here is derived from an EMBL/GenBank/DDBJ whole genome shotgun (WGS) entry which is preliminary data.</text>
</comment>
<evidence type="ECO:0000256" key="1">
    <source>
        <dbReference type="SAM" id="SignalP"/>
    </source>
</evidence>
<keyword evidence="3" id="KW-1185">Reference proteome</keyword>
<evidence type="ECO:0000313" key="3">
    <source>
        <dbReference type="Proteomes" id="UP001500886"/>
    </source>
</evidence>
<evidence type="ECO:0008006" key="4">
    <source>
        <dbReference type="Google" id="ProtNLM"/>
    </source>
</evidence>
<name>A0ABN3TQH9_9ACTN</name>
<reference evidence="2 3" key="1">
    <citation type="journal article" date="2019" name="Int. J. Syst. Evol. Microbiol.">
        <title>The Global Catalogue of Microorganisms (GCM) 10K type strain sequencing project: providing services to taxonomists for standard genome sequencing and annotation.</title>
        <authorList>
            <consortium name="The Broad Institute Genomics Platform"/>
            <consortium name="The Broad Institute Genome Sequencing Center for Infectious Disease"/>
            <person name="Wu L."/>
            <person name="Ma J."/>
        </authorList>
    </citation>
    <scope>NUCLEOTIDE SEQUENCE [LARGE SCALE GENOMIC DNA]</scope>
    <source>
        <strain evidence="2 3">JCM 4542</strain>
    </source>
</reference>
<protein>
    <recommendedName>
        <fullName evidence="4">Secreted protein</fullName>
    </recommendedName>
</protein>
<dbReference type="Proteomes" id="UP001500886">
    <property type="component" value="Unassembled WGS sequence"/>
</dbReference>
<sequence>MSHIRTSGRWARGLFALTVTAASTLAAMTAVAGPAAAAGHPKPAATADKPKLGDACTSADLGTRHPFIKTTEVSPTITHFKGWYVTEGTTGSHSVSTNTQTSISVSVGLTGNVQGSFGTEALGMVGASLGLNVQVTYSSTSSVSDTVNWNFNQPGYYGVYKGTKKVTGTYGSLNCNRVQQGDGSWALKWIEGSDSGSYTTYTALEEGAVRCEDKVPANSIMAKAKVLLDCGSPAATAKHPAGPVPSAKADQAKHDADNAAKAAKAAQGMKATRAAKPVPRAALNCQSGVYRIDVPGKILNWSAPLLANDGIRLRESTFFSAHLDNWRLCNVTERNGVIEASLWNWGNGGCATIPADIANLEQAYLTTATCAEDDLQRFYVYRDVPGSSKIGLQNKYTGSMMGYDRYADGELIRQFSSGRQDGTGTYALTGV</sequence>
<dbReference type="EMBL" id="BAAASL010000008">
    <property type="protein sequence ID" value="GAA2715323.1"/>
    <property type="molecule type" value="Genomic_DNA"/>
</dbReference>
<accession>A0ABN3TQH9</accession>
<dbReference type="RefSeq" id="WP_344435311.1">
    <property type="nucleotide sequence ID" value="NZ_BAAASL010000008.1"/>
</dbReference>
<organism evidence="2 3">
    <name type="scientific">Streptomyces luteosporeus</name>
    <dbReference type="NCBI Taxonomy" id="173856"/>
    <lineage>
        <taxon>Bacteria</taxon>
        <taxon>Bacillati</taxon>
        <taxon>Actinomycetota</taxon>
        <taxon>Actinomycetes</taxon>
        <taxon>Kitasatosporales</taxon>
        <taxon>Streptomycetaceae</taxon>
        <taxon>Streptomyces</taxon>
    </lineage>
</organism>
<feature type="signal peptide" evidence="1">
    <location>
        <begin position="1"/>
        <end position="32"/>
    </location>
</feature>